<reference evidence="1" key="2">
    <citation type="journal article" date="2024" name="Plant">
        <title>Genomic evolution and insights into agronomic trait innovations of Sesamum species.</title>
        <authorList>
            <person name="Miao H."/>
            <person name="Wang L."/>
            <person name="Qu L."/>
            <person name="Liu H."/>
            <person name="Sun Y."/>
            <person name="Le M."/>
            <person name="Wang Q."/>
            <person name="Wei S."/>
            <person name="Zheng Y."/>
            <person name="Lin W."/>
            <person name="Duan Y."/>
            <person name="Cao H."/>
            <person name="Xiong S."/>
            <person name="Wang X."/>
            <person name="Wei L."/>
            <person name="Li C."/>
            <person name="Ma Q."/>
            <person name="Ju M."/>
            <person name="Zhao R."/>
            <person name="Li G."/>
            <person name="Mu C."/>
            <person name="Tian Q."/>
            <person name="Mei H."/>
            <person name="Zhang T."/>
            <person name="Gao T."/>
            <person name="Zhang H."/>
        </authorList>
    </citation>
    <scope>NUCLEOTIDE SEQUENCE</scope>
    <source>
        <strain evidence="1">KEN1</strain>
    </source>
</reference>
<name>A0AAW2XBY1_9LAMI</name>
<organism evidence="1">
    <name type="scientific">Sesamum latifolium</name>
    <dbReference type="NCBI Taxonomy" id="2727402"/>
    <lineage>
        <taxon>Eukaryota</taxon>
        <taxon>Viridiplantae</taxon>
        <taxon>Streptophyta</taxon>
        <taxon>Embryophyta</taxon>
        <taxon>Tracheophyta</taxon>
        <taxon>Spermatophyta</taxon>
        <taxon>Magnoliopsida</taxon>
        <taxon>eudicotyledons</taxon>
        <taxon>Gunneridae</taxon>
        <taxon>Pentapetalae</taxon>
        <taxon>asterids</taxon>
        <taxon>lamiids</taxon>
        <taxon>Lamiales</taxon>
        <taxon>Pedaliaceae</taxon>
        <taxon>Sesamum</taxon>
    </lineage>
</organism>
<evidence type="ECO:0000313" key="1">
    <source>
        <dbReference type="EMBL" id="KAL0451483.1"/>
    </source>
</evidence>
<reference evidence="1" key="1">
    <citation type="submission" date="2020-06" db="EMBL/GenBank/DDBJ databases">
        <authorList>
            <person name="Li T."/>
            <person name="Hu X."/>
            <person name="Zhang T."/>
            <person name="Song X."/>
            <person name="Zhang H."/>
            <person name="Dai N."/>
            <person name="Sheng W."/>
            <person name="Hou X."/>
            <person name="Wei L."/>
        </authorList>
    </citation>
    <scope>NUCLEOTIDE SEQUENCE</scope>
    <source>
        <strain evidence="1">KEN1</strain>
        <tissue evidence="1">Leaf</tissue>
    </source>
</reference>
<comment type="caution">
    <text evidence="1">The sequence shown here is derived from an EMBL/GenBank/DDBJ whole genome shotgun (WGS) entry which is preliminary data.</text>
</comment>
<gene>
    <name evidence="1" type="ORF">Slati_1126400</name>
</gene>
<dbReference type="AlphaFoldDB" id="A0AAW2XBY1"/>
<sequence length="69" mass="8053">MDEPTTYKAAMASTDSKKWLIAMKSEMESMYDNKVRNLVDFPKGTRPIECKWIYKIKIDMDGKIVVYKA</sequence>
<proteinExistence type="predicted"/>
<feature type="non-terminal residue" evidence="1">
    <location>
        <position position="69"/>
    </location>
</feature>
<protein>
    <recommendedName>
        <fullName evidence="2">Retrovirus-related Pol polyprotein from transposon TNT 1-94</fullName>
    </recommendedName>
</protein>
<evidence type="ECO:0008006" key="2">
    <source>
        <dbReference type="Google" id="ProtNLM"/>
    </source>
</evidence>
<accession>A0AAW2XBY1</accession>
<dbReference type="EMBL" id="JACGWN010000004">
    <property type="protein sequence ID" value="KAL0451483.1"/>
    <property type="molecule type" value="Genomic_DNA"/>
</dbReference>